<organism evidence="2 3">
    <name type="scientific">Armillaria novae-zelandiae</name>
    <dbReference type="NCBI Taxonomy" id="153914"/>
    <lineage>
        <taxon>Eukaryota</taxon>
        <taxon>Fungi</taxon>
        <taxon>Dikarya</taxon>
        <taxon>Basidiomycota</taxon>
        <taxon>Agaricomycotina</taxon>
        <taxon>Agaricomycetes</taxon>
        <taxon>Agaricomycetidae</taxon>
        <taxon>Agaricales</taxon>
        <taxon>Marasmiineae</taxon>
        <taxon>Physalacriaceae</taxon>
        <taxon>Armillaria</taxon>
    </lineage>
</organism>
<feature type="compositionally biased region" description="Acidic residues" evidence="1">
    <location>
        <begin position="243"/>
        <end position="252"/>
    </location>
</feature>
<sequence>MPVLPLGASSAVTARGRVVSITAHYQTMDMGSVPSSDPVESEYEYQVSEEPQSDPIEVDDSDSEEELETVREISIMVQDDANGFGNVDVSHDATMGLNNDGFVDSDLDDYSTPSTPSRRDVDTDDRELQVLTFVQGPSELTVAVVAAFGWRGREPSSNDTIDLQGLFGVLQGNRPPHTVQTPPPRLEPSPAALVVPPVLARLLTDQGTWMGASTDIYEPPPVEPDWSPNPPPDNQEFLHEEEHMDDESLSDDGDQTSYVEYNLFVSHQFIDGQVGVHVERSMILLVLDPFNPRISFKSLLRACKDRANPMGRLVDHLLTLD</sequence>
<keyword evidence="3" id="KW-1185">Reference proteome</keyword>
<feature type="region of interest" description="Disordered" evidence="1">
    <location>
        <begin position="103"/>
        <end position="123"/>
    </location>
</feature>
<dbReference type="EMBL" id="JAUEPR010000096">
    <property type="protein sequence ID" value="KAK0464865.1"/>
    <property type="molecule type" value="Genomic_DNA"/>
</dbReference>
<gene>
    <name evidence="2" type="ORF">IW261DRAFT_1575101</name>
</gene>
<feature type="region of interest" description="Disordered" evidence="1">
    <location>
        <begin position="221"/>
        <end position="252"/>
    </location>
</feature>
<dbReference type="Proteomes" id="UP001175227">
    <property type="component" value="Unassembled WGS sequence"/>
</dbReference>
<accession>A0AA39U0Z4</accession>
<evidence type="ECO:0000256" key="1">
    <source>
        <dbReference type="SAM" id="MobiDB-lite"/>
    </source>
</evidence>
<comment type="caution">
    <text evidence="2">The sequence shown here is derived from an EMBL/GenBank/DDBJ whole genome shotgun (WGS) entry which is preliminary data.</text>
</comment>
<dbReference type="AlphaFoldDB" id="A0AA39U0Z4"/>
<reference evidence="2" key="1">
    <citation type="submission" date="2023-06" db="EMBL/GenBank/DDBJ databases">
        <authorList>
            <consortium name="Lawrence Berkeley National Laboratory"/>
            <person name="Ahrendt S."/>
            <person name="Sahu N."/>
            <person name="Indic B."/>
            <person name="Wong-Bajracharya J."/>
            <person name="Merenyi Z."/>
            <person name="Ke H.-M."/>
            <person name="Monk M."/>
            <person name="Kocsube S."/>
            <person name="Drula E."/>
            <person name="Lipzen A."/>
            <person name="Balint B."/>
            <person name="Henrissat B."/>
            <person name="Andreopoulos B."/>
            <person name="Martin F.M."/>
            <person name="Harder C.B."/>
            <person name="Rigling D."/>
            <person name="Ford K.L."/>
            <person name="Foster G.D."/>
            <person name="Pangilinan J."/>
            <person name="Papanicolaou A."/>
            <person name="Barry K."/>
            <person name="LaButti K."/>
            <person name="Viragh M."/>
            <person name="Koriabine M."/>
            <person name="Yan M."/>
            <person name="Riley R."/>
            <person name="Champramary S."/>
            <person name="Plett K.L."/>
            <person name="Tsai I.J."/>
            <person name="Slot J."/>
            <person name="Sipos G."/>
            <person name="Plett J."/>
            <person name="Nagy L.G."/>
            <person name="Grigoriev I.V."/>
        </authorList>
    </citation>
    <scope>NUCLEOTIDE SEQUENCE</scope>
    <source>
        <strain evidence="2">ICMP 16352</strain>
    </source>
</reference>
<protein>
    <submittedName>
        <fullName evidence="2">Uncharacterized protein</fullName>
    </submittedName>
</protein>
<feature type="compositionally biased region" description="Pro residues" evidence="1">
    <location>
        <begin position="221"/>
        <end position="233"/>
    </location>
</feature>
<feature type="compositionally biased region" description="Low complexity" evidence="1">
    <location>
        <begin position="44"/>
        <end position="55"/>
    </location>
</feature>
<proteinExistence type="predicted"/>
<evidence type="ECO:0000313" key="2">
    <source>
        <dbReference type="EMBL" id="KAK0464865.1"/>
    </source>
</evidence>
<name>A0AA39U0Z4_9AGAR</name>
<feature type="region of interest" description="Disordered" evidence="1">
    <location>
        <begin position="29"/>
        <end position="64"/>
    </location>
</feature>
<evidence type="ECO:0000313" key="3">
    <source>
        <dbReference type="Proteomes" id="UP001175227"/>
    </source>
</evidence>